<keyword evidence="1" id="KW-1133">Transmembrane helix</keyword>
<comment type="caution">
    <text evidence="2">The sequence shown here is derived from an EMBL/GenBank/DDBJ whole genome shotgun (WGS) entry which is preliminary data.</text>
</comment>
<reference evidence="2 3" key="1">
    <citation type="submission" date="2021-05" db="EMBL/GenBank/DDBJ databases">
        <title>The draft genome of Geobacter pelophilus DSM 12255.</title>
        <authorList>
            <person name="Xu Z."/>
            <person name="Masuda Y."/>
            <person name="Itoh H."/>
            <person name="Senoo K."/>
        </authorList>
    </citation>
    <scope>NUCLEOTIDE SEQUENCE [LARGE SCALE GENOMIC DNA]</scope>
    <source>
        <strain evidence="2 3">DSM 12255</strain>
    </source>
</reference>
<organism evidence="2 3">
    <name type="scientific">Geoanaerobacter pelophilus</name>
    <dbReference type="NCBI Taxonomy" id="60036"/>
    <lineage>
        <taxon>Bacteria</taxon>
        <taxon>Pseudomonadati</taxon>
        <taxon>Thermodesulfobacteriota</taxon>
        <taxon>Desulfuromonadia</taxon>
        <taxon>Geobacterales</taxon>
        <taxon>Geobacteraceae</taxon>
        <taxon>Geoanaerobacter</taxon>
    </lineage>
</organism>
<dbReference type="Proteomes" id="UP000811899">
    <property type="component" value="Unassembled WGS sequence"/>
</dbReference>
<keyword evidence="1" id="KW-0812">Transmembrane</keyword>
<dbReference type="AlphaFoldDB" id="A0AAW4LEE3"/>
<keyword evidence="1" id="KW-0472">Membrane</keyword>
<dbReference type="EMBL" id="JAHCVJ010000010">
    <property type="protein sequence ID" value="MBT0666277.1"/>
    <property type="molecule type" value="Genomic_DNA"/>
</dbReference>
<keyword evidence="3" id="KW-1185">Reference proteome</keyword>
<proteinExistence type="predicted"/>
<evidence type="ECO:0000313" key="3">
    <source>
        <dbReference type="Proteomes" id="UP000811899"/>
    </source>
</evidence>
<gene>
    <name evidence="2" type="ORF">KI809_18355</name>
</gene>
<accession>A0AAW4LEE3</accession>
<protein>
    <submittedName>
        <fullName evidence="2">Uncharacterized protein</fullName>
    </submittedName>
</protein>
<name>A0AAW4LEE3_9BACT</name>
<feature type="transmembrane region" description="Helical" evidence="1">
    <location>
        <begin position="6"/>
        <end position="27"/>
    </location>
</feature>
<dbReference type="RefSeq" id="WP_214173051.1">
    <property type="nucleotide sequence ID" value="NZ_JAHCVJ010000010.1"/>
</dbReference>
<sequence length="141" mass="15568">MVSTTILAAVISAGAAIIVVALTNYFAKRREHAADWRKMKLELYREYILALSGVVEERSTAEAQAKYSDAVNSLLLVAPPAIMNALDAFLAYTSYRNQDKDVSRHDQLLGALIKAMRADLQPTYKSEDTGLSFRLLGLPPH</sequence>
<evidence type="ECO:0000256" key="1">
    <source>
        <dbReference type="SAM" id="Phobius"/>
    </source>
</evidence>
<evidence type="ECO:0000313" key="2">
    <source>
        <dbReference type="EMBL" id="MBT0666277.1"/>
    </source>
</evidence>